<dbReference type="Gene3D" id="3.30.160.60">
    <property type="entry name" value="Classic Zinc Finger"/>
    <property type="match status" value="1"/>
</dbReference>
<protein>
    <submittedName>
        <fullName evidence="4">C2H2-type domain-containing protein</fullName>
    </submittedName>
</protein>
<keyword evidence="1" id="KW-0479">Metal-binding</keyword>
<dbReference type="PROSITE" id="PS50157">
    <property type="entry name" value="ZINC_FINGER_C2H2_2"/>
    <property type="match status" value="1"/>
</dbReference>
<accession>A0A8R1DN76</accession>
<evidence type="ECO:0000259" key="3">
    <source>
        <dbReference type="PROSITE" id="PS50157"/>
    </source>
</evidence>
<feature type="compositionally biased region" description="Polar residues" evidence="2">
    <location>
        <begin position="60"/>
        <end position="72"/>
    </location>
</feature>
<name>A0A8R1DN76_CAEJA</name>
<dbReference type="InterPro" id="IPR013087">
    <property type="entry name" value="Znf_C2H2_type"/>
</dbReference>
<keyword evidence="1" id="KW-0862">Zinc</keyword>
<evidence type="ECO:0000313" key="5">
    <source>
        <dbReference type="Proteomes" id="UP000005237"/>
    </source>
</evidence>
<keyword evidence="1" id="KW-0863">Zinc-finger</keyword>
<dbReference type="GO" id="GO:0008270">
    <property type="term" value="F:zinc ion binding"/>
    <property type="evidence" value="ECO:0007669"/>
    <property type="project" value="UniProtKB-KW"/>
</dbReference>
<evidence type="ECO:0000313" key="4">
    <source>
        <dbReference type="EnsemblMetazoa" id="CJA07486.1"/>
    </source>
</evidence>
<dbReference type="PROSITE" id="PS00028">
    <property type="entry name" value="ZINC_FINGER_C2H2_1"/>
    <property type="match status" value="1"/>
</dbReference>
<feature type="region of interest" description="Disordered" evidence="2">
    <location>
        <begin position="60"/>
        <end position="80"/>
    </location>
</feature>
<feature type="domain" description="C2H2-type" evidence="3">
    <location>
        <begin position="36"/>
        <end position="64"/>
    </location>
</feature>
<reference evidence="4" key="2">
    <citation type="submission" date="2022-06" db="UniProtKB">
        <authorList>
            <consortium name="EnsemblMetazoa"/>
        </authorList>
    </citation>
    <scope>IDENTIFICATION</scope>
    <source>
        <strain evidence="4">DF5081</strain>
    </source>
</reference>
<proteinExistence type="predicted"/>
<reference evidence="5" key="1">
    <citation type="submission" date="2010-08" db="EMBL/GenBank/DDBJ databases">
        <authorList>
            <consortium name="Caenorhabditis japonica Sequencing Consortium"/>
            <person name="Wilson R.K."/>
        </authorList>
    </citation>
    <scope>NUCLEOTIDE SEQUENCE [LARGE SCALE GENOMIC DNA]</scope>
    <source>
        <strain evidence="5">DF5081</strain>
    </source>
</reference>
<dbReference type="EnsemblMetazoa" id="CJA07486.1">
    <property type="protein sequence ID" value="CJA07486.1"/>
    <property type="gene ID" value="WBGene00126690"/>
</dbReference>
<dbReference type="SUPFAM" id="SSF57667">
    <property type="entry name" value="beta-beta-alpha zinc fingers"/>
    <property type="match status" value="1"/>
</dbReference>
<dbReference type="Proteomes" id="UP000005237">
    <property type="component" value="Unassembled WGS sequence"/>
</dbReference>
<sequence length="80" mass="9083">MRKHMKRVHHASYDDIQKFNATLAATRAQINGTVIVQCDFCGKLFTTKHSLTNHINLNHKNETAPNGENNTAKVCYKKKS</sequence>
<keyword evidence="5" id="KW-1185">Reference proteome</keyword>
<evidence type="ECO:0000256" key="1">
    <source>
        <dbReference type="PROSITE-ProRule" id="PRU00042"/>
    </source>
</evidence>
<evidence type="ECO:0000256" key="2">
    <source>
        <dbReference type="SAM" id="MobiDB-lite"/>
    </source>
</evidence>
<dbReference type="InterPro" id="IPR036236">
    <property type="entry name" value="Znf_C2H2_sf"/>
</dbReference>
<dbReference type="AlphaFoldDB" id="A0A8R1DN76"/>
<organism evidence="4 5">
    <name type="scientific">Caenorhabditis japonica</name>
    <dbReference type="NCBI Taxonomy" id="281687"/>
    <lineage>
        <taxon>Eukaryota</taxon>
        <taxon>Metazoa</taxon>
        <taxon>Ecdysozoa</taxon>
        <taxon>Nematoda</taxon>
        <taxon>Chromadorea</taxon>
        <taxon>Rhabditida</taxon>
        <taxon>Rhabditina</taxon>
        <taxon>Rhabditomorpha</taxon>
        <taxon>Rhabditoidea</taxon>
        <taxon>Rhabditidae</taxon>
        <taxon>Peloderinae</taxon>
        <taxon>Caenorhabditis</taxon>
    </lineage>
</organism>